<feature type="domain" description="Peptidoglycan binding-like" evidence="1">
    <location>
        <begin position="221"/>
        <end position="274"/>
    </location>
</feature>
<dbReference type="Proteomes" id="UP000076510">
    <property type="component" value="Unassembled WGS sequence"/>
</dbReference>
<protein>
    <submittedName>
        <fullName evidence="3">Uncharacterized protein</fullName>
    </submittedName>
</protein>
<dbReference type="InterPro" id="IPR017853">
    <property type="entry name" value="GH"/>
</dbReference>
<dbReference type="InterPro" id="IPR002477">
    <property type="entry name" value="Peptidoglycan-bd-like"/>
</dbReference>
<dbReference type="AlphaFoldDB" id="A0A163LTK7"/>
<dbReference type="InterPro" id="IPR036365">
    <property type="entry name" value="PGBD-like_sf"/>
</dbReference>
<proteinExistence type="predicted"/>
<evidence type="ECO:0000313" key="4">
    <source>
        <dbReference type="Proteomes" id="UP000076510"/>
    </source>
</evidence>
<dbReference type="Pfam" id="PF08924">
    <property type="entry name" value="Rv2525c_GlyHyd-like"/>
    <property type="match status" value="1"/>
</dbReference>
<evidence type="ECO:0000313" key="3">
    <source>
        <dbReference type="EMBL" id="KZE50967.1"/>
    </source>
</evidence>
<dbReference type="InterPro" id="IPR036366">
    <property type="entry name" value="PGBDSf"/>
</dbReference>
<gene>
    <name evidence="3" type="ORF">AV649_16480</name>
</gene>
<dbReference type="SUPFAM" id="SSF47090">
    <property type="entry name" value="PGBD-like"/>
    <property type="match status" value="2"/>
</dbReference>
<feature type="domain" description="Rv2525c-like glycoside hydrolase-like" evidence="2">
    <location>
        <begin position="304"/>
        <end position="487"/>
    </location>
</feature>
<evidence type="ECO:0000259" key="2">
    <source>
        <dbReference type="Pfam" id="PF08924"/>
    </source>
</evidence>
<accession>A0A163LTK7</accession>
<dbReference type="Gene3D" id="3.20.20.80">
    <property type="entry name" value="Glycosidases"/>
    <property type="match status" value="1"/>
</dbReference>
<comment type="caution">
    <text evidence="3">The sequence shown here is derived from an EMBL/GenBank/DDBJ whole genome shotgun (WGS) entry which is preliminary data.</text>
</comment>
<dbReference type="CDD" id="cd06418">
    <property type="entry name" value="GH25_BacA-like"/>
    <property type="match status" value="1"/>
</dbReference>
<dbReference type="InterPro" id="IPR015020">
    <property type="entry name" value="Rv2525c-like_Glyco_Hydro-like"/>
</dbReference>
<organism evidence="3 4">
    <name type="scientific">Rossellomorea marisflavi</name>
    <dbReference type="NCBI Taxonomy" id="189381"/>
    <lineage>
        <taxon>Bacteria</taxon>
        <taxon>Bacillati</taxon>
        <taxon>Bacillota</taxon>
        <taxon>Bacilli</taxon>
        <taxon>Bacillales</taxon>
        <taxon>Bacillaceae</taxon>
        <taxon>Rossellomorea</taxon>
    </lineage>
</organism>
<sequence>MDLMVFMVQEWVNRTYDGRNGYEPAPENGKTGWSTMYALTRALQIELGIGTPADNFGPGTSAAYKGWGEMELGKVPEDEKGKNIVQILQGACYCKGYDPGGFTGLFDEELKTAVVNLQTDAGLPVRNGKVYDYVFKAFLTMDAYVLTLGGDPKIREMQQDLNYKYNTNSGVQPCDGHYQRGTNKALIFGIQAEEGIPPYLQTGSVGPMTRDRLPILSSGSTGNFVKLLQYALYVNGFDPGIFNGYYGSAVRQAVTEFQRFCLLPVNGVVGQETWLSTLVSTGDSSRKGTACDCVTMITPERAETLKSAGYKTVGRYLTNVPGSSLNKKIQPGELQNIFNAGLTVFPIYQTLGSYLEYFTLEQGRIDAESALKAARGYGFLKESTIYFAVDFDVLGHEITENIIPYFIGLNERMSNLGGIYKIGIYGPRALCIRVSERGLATTSFVSGMSTGFSGNLGYPLPENWAFDQISTISIGSGTGHIEIDNNINSGKDRGESAVDSSLEYPSIPDMNDHVFFDLVDKIYDIAFAYSGGNVIKANKLVCQYIRSNEYYGSLWSIAAGSLDDEFLEIVNTQLNNPTINEVYDPKYKIDIEMPHLAATLNSILTYGSIDNPLAELSGWAGDLLQVAGGSMVADGYDSGYEAAFEQIGHLDKSVSTFSMADLIADVDAVNLGNMLIHIPEPINLLLRNYFKEQYAVRFSLFFESLFSGDFDLVQSESEYVLTSEGFPNKEIRGVFLLRFEVPGYTSEHGIDVARAFKDKLVELVNEE</sequence>
<dbReference type="SUPFAM" id="SSF51445">
    <property type="entry name" value="(Trans)glycosidases"/>
    <property type="match status" value="1"/>
</dbReference>
<dbReference type="Gene3D" id="1.10.101.10">
    <property type="entry name" value="PGBD-like superfamily/PGBD"/>
    <property type="match status" value="1"/>
</dbReference>
<evidence type="ECO:0000259" key="1">
    <source>
        <dbReference type="Pfam" id="PF01471"/>
    </source>
</evidence>
<reference evidence="4" key="1">
    <citation type="submission" date="2016-01" db="EMBL/GenBank/DDBJ databases">
        <title>Whole genome sequencing of Bhargavaea cecembensis T14.</title>
        <authorList>
            <person name="Hong K.W."/>
        </authorList>
    </citation>
    <scope>NUCLEOTIDE SEQUENCE [LARGE SCALE GENOMIC DNA]</scope>
    <source>
        <strain evidence="4">M19</strain>
    </source>
</reference>
<dbReference type="Pfam" id="PF01471">
    <property type="entry name" value="PG_binding_1"/>
    <property type="match status" value="1"/>
</dbReference>
<name>A0A163LTK7_9BACI</name>
<dbReference type="EMBL" id="LQQY01000009">
    <property type="protein sequence ID" value="KZE50967.1"/>
    <property type="molecule type" value="Genomic_DNA"/>
</dbReference>